<feature type="compositionally biased region" description="Low complexity" evidence="1">
    <location>
        <begin position="488"/>
        <end position="497"/>
    </location>
</feature>
<reference evidence="2" key="1">
    <citation type="submission" date="2022-07" db="EMBL/GenBank/DDBJ databases">
        <title>Phylogenomic reconstructions and comparative analyses of Kickxellomycotina fungi.</title>
        <authorList>
            <person name="Reynolds N.K."/>
            <person name="Stajich J.E."/>
            <person name="Barry K."/>
            <person name="Grigoriev I.V."/>
            <person name="Crous P."/>
            <person name="Smith M.E."/>
        </authorList>
    </citation>
    <scope>NUCLEOTIDE SEQUENCE</scope>
    <source>
        <strain evidence="2">NBRC 105414</strain>
    </source>
</reference>
<dbReference type="OrthoDB" id="5588164at2759"/>
<feature type="compositionally biased region" description="Basic residues" evidence="1">
    <location>
        <begin position="32"/>
        <end position="43"/>
    </location>
</feature>
<protein>
    <submittedName>
        <fullName evidence="2">Uncharacterized protein</fullName>
    </submittedName>
</protein>
<sequence length="507" mass="52968">MSAPRPFPALNSADNSRSGSPAPEPAAGRLPPKPRRHHPKKPRQKPDGSSSGNADGARAQRPRPAPAPAEPGGASAPEAQAPRPRRRASRRGGSKKAPRSESAGSSRPASAQQQAPPPPPQPQPQPQPRRAASGTLSMPVIIADEDGRARVVFSSQPAEPGHVHHHHHHRPPPPQQQRRSTVDHVIHGRGGLGLGPGMQPEPAGACEAPPGFCRHHSMGPGQLHAAAQRFAAQPRFRAAAAAAPDYHHHPHPHPHPHPHSHHHHHYYAPMDHPPATAPPGGEFGARARSQSVSAHASMTGLRISLAQSQPGNVMSPHLHLPAHGAQTPQSGYFASRRASVSDVGLAVDPSHSIRIPTIMFQKQRRSRPADDSPAAASLVTPNTAEPGASPVHAVEDGAVPGEEEGEEGGEEEEELSGEDLAMRRLQDMIASLRALSAPATAAAAAAPADPELPPVAVPPTPAAHPTSRFDSILEEDEDTDEDEDEDGCATAAAAAAASRPASALCAL</sequence>
<feature type="region of interest" description="Disordered" evidence="1">
    <location>
        <begin position="243"/>
        <end position="295"/>
    </location>
</feature>
<feature type="region of interest" description="Disordered" evidence="1">
    <location>
        <begin position="158"/>
        <end position="181"/>
    </location>
</feature>
<feature type="compositionally biased region" description="Basic residues" evidence="1">
    <location>
        <begin position="248"/>
        <end position="266"/>
    </location>
</feature>
<feature type="compositionally biased region" description="Low complexity" evidence="1">
    <location>
        <begin position="70"/>
        <end position="82"/>
    </location>
</feature>
<feature type="compositionally biased region" description="Basic residues" evidence="1">
    <location>
        <begin position="83"/>
        <end position="97"/>
    </location>
</feature>
<keyword evidence="3" id="KW-1185">Reference proteome</keyword>
<dbReference type="EMBL" id="JANBUL010000003">
    <property type="protein sequence ID" value="KAJ2786226.1"/>
    <property type="molecule type" value="Genomic_DNA"/>
</dbReference>
<feature type="compositionally biased region" description="Pro residues" evidence="1">
    <location>
        <begin position="115"/>
        <end position="127"/>
    </location>
</feature>
<evidence type="ECO:0000313" key="3">
    <source>
        <dbReference type="Proteomes" id="UP001140217"/>
    </source>
</evidence>
<comment type="caution">
    <text evidence="2">The sequence shown here is derived from an EMBL/GenBank/DDBJ whole genome shotgun (WGS) entry which is preliminary data.</text>
</comment>
<feature type="compositionally biased region" description="Acidic residues" evidence="1">
    <location>
        <begin position="401"/>
        <end position="416"/>
    </location>
</feature>
<dbReference type="Proteomes" id="UP001140217">
    <property type="component" value="Unassembled WGS sequence"/>
</dbReference>
<feature type="region of interest" description="Disordered" evidence="1">
    <location>
        <begin position="357"/>
        <end position="416"/>
    </location>
</feature>
<evidence type="ECO:0000256" key="1">
    <source>
        <dbReference type="SAM" id="MobiDB-lite"/>
    </source>
</evidence>
<dbReference type="AlphaFoldDB" id="A0A9W8HHF2"/>
<organism evidence="2 3">
    <name type="scientific">Coemansia javaensis</name>
    <dbReference type="NCBI Taxonomy" id="2761396"/>
    <lineage>
        <taxon>Eukaryota</taxon>
        <taxon>Fungi</taxon>
        <taxon>Fungi incertae sedis</taxon>
        <taxon>Zoopagomycota</taxon>
        <taxon>Kickxellomycotina</taxon>
        <taxon>Kickxellomycetes</taxon>
        <taxon>Kickxellales</taxon>
        <taxon>Kickxellaceae</taxon>
        <taxon>Coemansia</taxon>
    </lineage>
</organism>
<evidence type="ECO:0000313" key="2">
    <source>
        <dbReference type="EMBL" id="KAJ2786226.1"/>
    </source>
</evidence>
<feature type="region of interest" description="Disordered" evidence="1">
    <location>
        <begin position="440"/>
        <end position="507"/>
    </location>
</feature>
<feature type="compositionally biased region" description="Low complexity" evidence="1">
    <location>
        <begin position="440"/>
        <end position="449"/>
    </location>
</feature>
<feature type="compositionally biased region" description="Pro residues" evidence="1">
    <location>
        <begin position="450"/>
        <end position="462"/>
    </location>
</feature>
<proteinExistence type="predicted"/>
<name>A0A9W8HHF2_9FUNG</name>
<feature type="compositionally biased region" description="Acidic residues" evidence="1">
    <location>
        <begin position="472"/>
        <end position="487"/>
    </location>
</feature>
<feature type="region of interest" description="Disordered" evidence="1">
    <location>
        <begin position="1"/>
        <end position="133"/>
    </location>
</feature>
<accession>A0A9W8HHF2</accession>
<gene>
    <name evidence="2" type="ORF">H4R18_000073</name>
</gene>
<feature type="compositionally biased region" description="Low complexity" evidence="1">
    <location>
        <begin position="105"/>
        <end position="114"/>
    </location>
</feature>